<dbReference type="RefSeq" id="WP_092850447.1">
    <property type="nucleotide sequence ID" value="NZ_FOMI01000003.1"/>
</dbReference>
<dbReference type="OrthoDB" id="1149279at2"/>
<organism evidence="1 2">
    <name type="scientific">Algibacter pectinivorans</name>
    <dbReference type="NCBI Taxonomy" id="870482"/>
    <lineage>
        <taxon>Bacteria</taxon>
        <taxon>Pseudomonadati</taxon>
        <taxon>Bacteroidota</taxon>
        <taxon>Flavobacteriia</taxon>
        <taxon>Flavobacteriales</taxon>
        <taxon>Flavobacteriaceae</taxon>
        <taxon>Algibacter</taxon>
    </lineage>
</organism>
<evidence type="ECO:0000313" key="1">
    <source>
        <dbReference type="EMBL" id="SFD05624.1"/>
    </source>
</evidence>
<reference evidence="2" key="1">
    <citation type="submission" date="2016-10" db="EMBL/GenBank/DDBJ databases">
        <authorList>
            <person name="Varghese N."/>
            <person name="Submissions S."/>
        </authorList>
    </citation>
    <scope>NUCLEOTIDE SEQUENCE [LARGE SCALE GENOMIC DNA]</scope>
    <source>
        <strain evidence="2">DSM 25730</strain>
    </source>
</reference>
<protein>
    <recommendedName>
        <fullName evidence="3">Signal transducing protein</fullName>
    </recommendedName>
</protein>
<accession>A0A1I1P6R5</accession>
<name>A0A1I1P6R5_9FLAO</name>
<keyword evidence="2" id="KW-1185">Reference proteome</keyword>
<dbReference type="EMBL" id="FOMI01000003">
    <property type="protein sequence ID" value="SFD05624.1"/>
    <property type="molecule type" value="Genomic_DNA"/>
</dbReference>
<sequence>MLNYIKVFSGYFIDIQRIFKELQNLNISAIVKDESEYARLGGMGSPFNCILHIHVLEDELERAKPVFENFLSELELEY</sequence>
<proteinExistence type="predicted"/>
<gene>
    <name evidence="1" type="ORF">SAMN04487987_103247</name>
</gene>
<dbReference type="AlphaFoldDB" id="A0A1I1P6R5"/>
<evidence type="ECO:0008006" key="3">
    <source>
        <dbReference type="Google" id="ProtNLM"/>
    </source>
</evidence>
<dbReference type="Proteomes" id="UP000199439">
    <property type="component" value="Unassembled WGS sequence"/>
</dbReference>
<dbReference type="STRING" id="870482.SAMN04487987_103247"/>
<evidence type="ECO:0000313" key="2">
    <source>
        <dbReference type="Proteomes" id="UP000199439"/>
    </source>
</evidence>